<feature type="compositionally biased region" description="Polar residues" evidence="2">
    <location>
        <begin position="50"/>
        <end position="84"/>
    </location>
</feature>
<dbReference type="PANTHER" id="PTHR46326:SF10">
    <property type="entry name" value="C2H2 AND C2HC ZINC FINGER PROTEIN"/>
    <property type="match status" value="1"/>
</dbReference>
<dbReference type="Gene3D" id="3.30.160.60">
    <property type="entry name" value="Classic Zinc Finger"/>
    <property type="match status" value="1"/>
</dbReference>
<keyword evidence="1" id="KW-0479">Metal-binding</keyword>
<dbReference type="PANTHER" id="PTHR46326">
    <property type="entry name" value="ZINC FINGER PROTEIN ZAT1-RELATED"/>
    <property type="match status" value="1"/>
</dbReference>
<dbReference type="SUPFAM" id="SSF57667">
    <property type="entry name" value="beta-beta-alpha zinc fingers"/>
    <property type="match status" value="2"/>
</dbReference>
<gene>
    <name evidence="4" type="primary">PanZnF8</name>
    <name evidence="4" type="ORF">PanWU01x14_218880</name>
</gene>
<feature type="domain" description="C2H2-type" evidence="3">
    <location>
        <begin position="5"/>
        <end position="32"/>
    </location>
</feature>
<dbReference type="Pfam" id="PF13912">
    <property type="entry name" value="zf-C2H2_6"/>
    <property type="match status" value="3"/>
</dbReference>
<dbReference type="GO" id="GO:0006355">
    <property type="term" value="P:regulation of DNA-templated transcription"/>
    <property type="evidence" value="ECO:0007669"/>
    <property type="project" value="InterPro"/>
</dbReference>
<evidence type="ECO:0000259" key="3">
    <source>
        <dbReference type="PROSITE" id="PS50157"/>
    </source>
</evidence>
<name>A0A2P5BQI4_PARAD</name>
<protein>
    <submittedName>
        <fullName evidence="4">Zinc finger transcription factor</fullName>
    </submittedName>
</protein>
<feature type="domain" description="C2H2-type" evidence="3">
    <location>
        <begin position="150"/>
        <end position="177"/>
    </location>
</feature>
<feature type="region of interest" description="Disordered" evidence="2">
    <location>
        <begin position="31"/>
        <end position="98"/>
    </location>
</feature>
<dbReference type="SMART" id="SM00355">
    <property type="entry name" value="ZnF_C2H2"/>
    <property type="match status" value="3"/>
</dbReference>
<accession>A0A2P5BQI4</accession>
<proteinExistence type="predicted"/>
<dbReference type="InterPro" id="IPR044303">
    <property type="entry name" value="ZAT1/4/9"/>
</dbReference>
<dbReference type="GO" id="GO:0008270">
    <property type="term" value="F:zinc ion binding"/>
    <property type="evidence" value="ECO:0007669"/>
    <property type="project" value="UniProtKB-KW"/>
</dbReference>
<evidence type="ECO:0000256" key="1">
    <source>
        <dbReference type="PROSITE-ProRule" id="PRU00042"/>
    </source>
</evidence>
<feature type="domain" description="C2H2-type" evidence="3">
    <location>
        <begin position="214"/>
        <end position="241"/>
    </location>
</feature>
<feature type="compositionally biased region" description="Basic residues" evidence="2">
    <location>
        <begin position="86"/>
        <end position="95"/>
    </location>
</feature>
<feature type="compositionally biased region" description="Acidic residues" evidence="2">
    <location>
        <begin position="177"/>
        <end position="198"/>
    </location>
</feature>
<keyword evidence="1" id="KW-0862">Zinc</keyword>
<dbReference type="InterPro" id="IPR013087">
    <property type="entry name" value="Znf_C2H2_type"/>
</dbReference>
<dbReference type="EMBL" id="JXTB01000238">
    <property type="protein sequence ID" value="PON51030.1"/>
    <property type="molecule type" value="Genomic_DNA"/>
</dbReference>
<dbReference type="Proteomes" id="UP000237105">
    <property type="component" value="Unassembled WGS sequence"/>
</dbReference>
<sequence>MEKHRICKICNKRYSNGKALGGHMRSHLAKLPLPHKPQTNSTSTPPPQPHLTTSQYSSSSSHVHNQMESDTESDYSQYNHANFMTTRRRSKRPRRTSVLLSESKPPLFKAATLSAENAAMYLIKLSKDKWEKEEGGEAESLERTRSSSSFKCKTCKKVFGSYQALGGHKANHRKVDQDDDDDHVEEEEEEEEIDEEEWAKESTKAVVDGQTRTFECPFCFKVFASGQALGGHKKVHYSNNLAIIATRKCRNKIIIDLNLPALEVE</sequence>
<dbReference type="PROSITE" id="PS50157">
    <property type="entry name" value="ZINC_FINGER_C2H2_2"/>
    <property type="match status" value="3"/>
</dbReference>
<evidence type="ECO:0000313" key="4">
    <source>
        <dbReference type="EMBL" id="PON51030.1"/>
    </source>
</evidence>
<evidence type="ECO:0000313" key="5">
    <source>
        <dbReference type="Proteomes" id="UP000237105"/>
    </source>
</evidence>
<keyword evidence="5" id="KW-1185">Reference proteome</keyword>
<reference evidence="5" key="1">
    <citation type="submission" date="2016-06" db="EMBL/GenBank/DDBJ databases">
        <title>Parallel loss of symbiosis genes in relatives of nitrogen-fixing non-legume Parasponia.</title>
        <authorList>
            <person name="Van Velzen R."/>
            <person name="Holmer R."/>
            <person name="Bu F."/>
            <person name="Rutten L."/>
            <person name="Van Zeijl A."/>
            <person name="Liu W."/>
            <person name="Santuari L."/>
            <person name="Cao Q."/>
            <person name="Sharma T."/>
            <person name="Shen D."/>
            <person name="Roswanjaya Y."/>
            <person name="Wardhani T."/>
            <person name="Kalhor M.S."/>
            <person name="Jansen J."/>
            <person name="Van den Hoogen J."/>
            <person name="Gungor B."/>
            <person name="Hartog M."/>
            <person name="Hontelez J."/>
            <person name="Verver J."/>
            <person name="Yang W.-C."/>
            <person name="Schijlen E."/>
            <person name="Repin R."/>
            <person name="Schilthuizen M."/>
            <person name="Schranz E."/>
            <person name="Heidstra R."/>
            <person name="Miyata K."/>
            <person name="Fedorova E."/>
            <person name="Kohlen W."/>
            <person name="Bisseling T."/>
            <person name="Smit S."/>
            <person name="Geurts R."/>
        </authorList>
    </citation>
    <scope>NUCLEOTIDE SEQUENCE [LARGE SCALE GENOMIC DNA]</scope>
    <source>
        <strain evidence="5">cv. WU1-14</strain>
    </source>
</reference>
<feature type="region of interest" description="Disordered" evidence="2">
    <location>
        <begin position="169"/>
        <end position="204"/>
    </location>
</feature>
<dbReference type="STRING" id="3476.A0A2P5BQI4"/>
<comment type="caution">
    <text evidence="4">The sequence shown here is derived from an EMBL/GenBank/DDBJ whole genome shotgun (WGS) entry which is preliminary data.</text>
</comment>
<organism evidence="4 5">
    <name type="scientific">Parasponia andersonii</name>
    <name type="common">Sponia andersonii</name>
    <dbReference type="NCBI Taxonomy" id="3476"/>
    <lineage>
        <taxon>Eukaryota</taxon>
        <taxon>Viridiplantae</taxon>
        <taxon>Streptophyta</taxon>
        <taxon>Embryophyta</taxon>
        <taxon>Tracheophyta</taxon>
        <taxon>Spermatophyta</taxon>
        <taxon>Magnoliopsida</taxon>
        <taxon>eudicotyledons</taxon>
        <taxon>Gunneridae</taxon>
        <taxon>Pentapetalae</taxon>
        <taxon>rosids</taxon>
        <taxon>fabids</taxon>
        <taxon>Rosales</taxon>
        <taxon>Cannabaceae</taxon>
        <taxon>Parasponia</taxon>
    </lineage>
</organism>
<dbReference type="AlphaFoldDB" id="A0A2P5BQI4"/>
<evidence type="ECO:0000256" key="2">
    <source>
        <dbReference type="SAM" id="MobiDB-lite"/>
    </source>
</evidence>
<dbReference type="PROSITE" id="PS00028">
    <property type="entry name" value="ZINC_FINGER_C2H2_1"/>
    <property type="match status" value="3"/>
</dbReference>
<dbReference type="OrthoDB" id="654211at2759"/>
<dbReference type="InterPro" id="IPR036236">
    <property type="entry name" value="Znf_C2H2_sf"/>
</dbReference>
<keyword evidence="1" id="KW-0863">Zinc-finger</keyword>